<evidence type="ECO:0000313" key="1">
    <source>
        <dbReference type="EMBL" id="MBB4017560.1"/>
    </source>
</evidence>
<dbReference type="PANTHER" id="PTHR35861">
    <property type="match status" value="1"/>
</dbReference>
<gene>
    <name evidence="1" type="ORF">GGR16_002594</name>
</gene>
<dbReference type="AlphaFoldDB" id="A0A840BX71"/>
<reference evidence="1 2" key="1">
    <citation type="submission" date="2020-08" db="EMBL/GenBank/DDBJ databases">
        <title>Genomic Encyclopedia of Type Strains, Phase IV (KMG-IV): sequencing the most valuable type-strain genomes for metagenomic binning, comparative biology and taxonomic classification.</title>
        <authorList>
            <person name="Goeker M."/>
        </authorList>
    </citation>
    <scope>NUCLEOTIDE SEQUENCE [LARGE SCALE GENOMIC DNA]</scope>
    <source>
        <strain evidence="1 2">DSM 103737</strain>
    </source>
</reference>
<protein>
    <recommendedName>
        <fullName evidence="3">Phage tail protein</fullName>
    </recommendedName>
</protein>
<keyword evidence="2" id="KW-1185">Reference proteome</keyword>
<organism evidence="1 2">
    <name type="scientific">Chelatococcus caeni</name>
    <dbReference type="NCBI Taxonomy" id="1348468"/>
    <lineage>
        <taxon>Bacteria</taxon>
        <taxon>Pseudomonadati</taxon>
        <taxon>Pseudomonadota</taxon>
        <taxon>Alphaproteobacteria</taxon>
        <taxon>Hyphomicrobiales</taxon>
        <taxon>Chelatococcaceae</taxon>
        <taxon>Chelatococcus</taxon>
    </lineage>
</organism>
<comment type="caution">
    <text evidence="1">The sequence shown here is derived from an EMBL/GenBank/DDBJ whole genome shotgun (WGS) entry which is preliminary data.</text>
</comment>
<name>A0A840BX71_9HYPH</name>
<evidence type="ECO:0008006" key="3">
    <source>
        <dbReference type="Google" id="ProtNLM"/>
    </source>
</evidence>
<dbReference type="RefSeq" id="WP_183316889.1">
    <property type="nucleotide sequence ID" value="NZ_JACIEN010000003.1"/>
</dbReference>
<dbReference type="Proteomes" id="UP000577362">
    <property type="component" value="Unassembled WGS sequence"/>
</dbReference>
<evidence type="ECO:0000313" key="2">
    <source>
        <dbReference type="Proteomes" id="UP000577362"/>
    </source>
</evidence>
<dbReference type="InterPro" id="IPR052042">
    <property type="entry name" value="Tail_sheath_structural"/>
</dbReference>
<sequence>MPISEYFHGTRVFQAGQTTRPVSVNEYSTLGAVVVAPAADPEKFPLNVVTTMFTNDTEMRTALGAGGNVDAVLDAVDDQGVVAELQVVRVAEGDGANDQDKLEATIANIVGSGANNSGVHAFKEASKPAKLVFVPGYTSQRLGNAKNPVAAELTGICNRLRGIKILDTPDTSREAADTYRSDFADDKRAYLFHPSVKVLAGTQIINQPGSGRVAGLFVKRDRDIGGPWESPSNQTIGGILGPSRPISYYTGEPDSEANWLNEKRIATIRAGSILWGNETCAQDPLDRFVNVVRTTDAIDDAVINAFYWALDRNLSVPLGVAVIQSLDNFLDELKAVGAILGGRAWFERPLNTNESLASGILRVEYDREPAAPLQDLQFGARRNLTYYAELANGILQTLERQAA</sequence>
<dbReference type="PANTHER" id="PTHR35861:SF1">
    <property type="entry name" value="PHAGE TAIL SHEATH PROTEIN"/>
    <property type="match status" value="1"/>
</dbReference>
<dbReference type="EMBL" id="JACIEN010000003">
    <property type="protein sequence ID" value="MBB4017560.1"/>
    <property type="molecule type" value="Genomic_DNA"/>
</dbReference>
<accession>A0A840BX71</accession>
<proteinExistence type="predicted"/>